<name>A0A6A0ARR6_9ACTN</name>
<dbReference type="AlphaFoldDB" id="A0A6A0ARR6"/>
<dbReference type="InterPro" id="IPR046300">
    <property type="entry name" value="DUF6415"/>
</dbReference>
<reference evidence="2 3" key="1">
    <citation type="submission" date="2020-02" db="EMBL/GenBank/DDBJ databases">
        <title>Whole Genome Shotgun Sequence of Streptomyces sp. strain CWH03.</title>
        <authorList>
            <person name="Dohra H."/>
            <person name="Kodani S."/>
            <person name="Yamamura H."/>
        </authorList>
    </citation>
    <scope>NUCLEOTIDE SEQUENCE [LARGE SCALE GENOMIC DNA]</scope>
    <source>
        <strain evidence="2 3">CWH03</strain>
    </source>
</reference>
<dbReference type="EMBL" id="BLLG01000003">
    <property type="protein sequence ID" value="GFH35135.1"/>
    <property type="molecule type" value="Genomic_DNA"/>
</dbReference>
<feature type="region of interest" description="Disordered" evidence="1">
    <location>
        <begin position="104"/>
        <end position="156"/>
    </location>
</feature>
<evidence type="ECO:0000313" key="3">
    <source>
        <dbReference type="Proteomes" id="UP000484988"/>
    </source>
</evidence>
<accession>A0A6A0ARR6</accession>
<organism evidence="2 3">
    <name type="scientific">Streptomyces pacificus</name>
    <dbReference type="NCBI Taxonomy" id="2705029"/>
    <lineage>
        <taxon>Bacteria</taxon>
        <taxon>Bacillati</taxon>
        <taxon>Actinomycetota</taxon>
        <taxon>Actinomycetes</taxon>
        <taxon>Kitasatosporales</taxon>
        <taxon>Streptomycetaceae</taxon>
        <taxon>Streptomyces</taxon>
    </lineage>
</organism>
<protein>
    <submittedName>
        <fullName evidence="2">Uncharacterized protein</fullName>
    </submittedName>
</protein>
<evidence type="ECO:0000256" key="1">
    <source>
        <dbReference type="SAM" id="MobiDB-lite"/>
    </source>
</evidence>
<dbReference type="Pfam" id="PF19979">
    <property type="entry name" value="DUF6415"/>
    <property type="match status" value="1"/>
</dbReference>
<feature type="compositionally biased region" description="Basic residues" evidence="1">
    <location>
        <begin position="124"/>
        <end position="137"/>
    </location>
</feature>
<evidence type="ECO:0000313" key="2">
    <source>
        <dbReference type="EMBL" id="GFH35135.1"/>
    </source>
</evidence>
<gene>
    <name evidence="2" type="ORF">SCWH03_13490</name>
</gene>
<sequence length="382" mass="42294">MQSPGPRGGTAVTALAAAPPWTPPLDSADLADALAKIRQWGPYDGDAWLDDVADALDSVPPAEEEIEELGQRLRGHLMQLVSIALNGEAERRDERASSRIHRARAVREGRRTRREGAGSMAGRLPRRPGHPVRAARRYRQDRARRTRPRTGGPVRQHFWRGKRVPYITAWTSESVSQPPVIRITGRGGEGIGFPDEVPVTDRRYEALWVRSGLARGRGEPDFRRINTHRQKRAMRYDLCAVCGETVLSYGADDRTLYLLGAETPIAEGETTTAPPLHSPCAVEAIDTCPPLRRSHVVALVEYSPLWGVAGVVFDPVTLAPLPNPGPRPDDLQHVHVGDKEIRWTLASFTVHSLHGVTPVSTDELREMAERQRVIGGRQERAD</sequence>
<dbReference type="Proteomes" id="UP000484988">
    <property type="component" value="Unassembled WGS sequence"/>
</dbReference>
<comment type="caution">
    <text evidence="2">The sequence shown here is derived from an EMBL/GenBank/DDBJ whole genome shotgun (WGS) entry which is preliminary data.</text>
</comment>
<keyword evidence="3" id="KW-1185">Reference proteome</keyword>
<proteinExistence type="predicted"/>